<gene>
    <name evidence="2" type="ORF">CYMTET_4505</name>
</gene>
<comment type="caution">
    <text evidence="2">The sequence shown here is derived from an EMBL/GenBank/DDBJ whole genome shotgun (WGS) entry which is preliminary data.</text>
</comment>
<dbReference type="AlphaFoldDB" id="A0AAE0H1A3"/>
<keyword evidence="1" id="KW-0472">Membrane</keyword>
<keyword evidence="1" id="KW-1133">Transmembrane helix</keyword>
<proteinExistence type="predicted"/>
<sequence>MTDGLRSPSTRNSLDEEQGRNSLLEDLENDKGSSHGTAVYSTPNAAREVFQACMSVCHSWASKKFMSGCAILFPITITVYVTFWFLTFFDKFFSPLYQYLFGFHVFGLGFITSMVFIFLTGVFVSSWLGGALLWTGEWFIHKLPIVGHVYSASKQISQAVNPDSESSPAFREFVLIRHPRHGEYAFAFITGECVLQEEAVACSEEIGAVAIKLMSFSQSVEGDVGLFSVFVPTNHIYVGDVFLLGGTDIFRTNLSVREGIEIVVSGGMALPATITPLGCPTKLLSN</sequence>
<accession>A0AAE0H1A3</accession>
<feature type="transmembrane region" description="Helical" evidence="1">
    <location>
        <begin position="101"/>
        <end position="134"/>
    </location>
</feature>
<dbReference type="EMBL" id="LGRX02000643">
    <property type="protein sequence ID" value="KAK3287998.1"/>
    <property type="molecule type" value="Genomic_DNA"/>
</dbReference>
<evidence type="ECO:0000313" key="3">
    <source>
        <dbReference type="Proteomes" id="UP001190700"/>
    </source>
</evidence>
<dbReference type="PANTHER" id="PTHR31876">
    <property type="entry name" value="COV-LIKE PROTEIN 1"/>
    <property type="match status" value="1"/>
</dbReference>
<feature type="transmembrane region" description="Helical" evidence="1">
    <location>
        <begin position="69"/>
        <end position="89"/>
    </location>
</feature>
<dbReference type="GO" id="GO:0005794">
    <property type="term" value="C:Golgi apparatus"/>
    <property type="evidence" value="ECO:0007669"/>
    <property type="project" value="TreeGrafter"/>
</dbReference>
<evidence type="ECO:0000313" key="2">
    <source>
        <dbReference type="EMBL" id="KAK3287998.1"/>
    </source>
</evidence>
<dbReference type="InterPro" id="IPR007462">
    <property type="entry name" value="COV1-like"/>
</dbReference>
<name>A0AAE0H1A3_9CHLO</name>
<evidence type="ECO:0000256" key="1">
    <source>
        <dbReference type="SAM" id="Phobius"/>
    </source>
</evidence>
<dbReference type="PANTHER" id="PTHR31876:SF26">
    <property type="entry name" value="PROTEIN LIKE COV 2"/>
    <property type="match status" value="1"/>
</dbReference>
<protein>
    <submittedName>
        <fullName evidence="2">Uncharacterized protein</fullName>
    </submittedName>
</protein>
<dbReference type="Pfam" id="PF04367">
    <property type="entry name" value="DUF502"/>
    <property type="match status" value="1"/>
</dbReference>
<keyword evidence="1" id="KW-0812">Transmembrane</keyword>
<dbReference type="Proteomes" id="UP001190700">
    <property type="component" value="Unassembled WGS sequence"/>
</dbReference>
<reference evidence="2 3" key="1">
    <citation type="journal article" date="2015" name="Genome Biol. Evol.">
        <title>Comparative Genomics of a Bacterivorous Green Alga Reveals Evolutionary Causalities and Consequences of Phago-Mixotrophic Mode of Nutrition.</title>
        <authorList>
            <person name="Burns J.A."/>
            <person name="Paasch A."/>
            <person name="Narechania A."/>
            <person name="Kim E."/>
        </authorList>
    </citation>
    <scope>NUCLEOTIDE SEQUENCE [LARGE SCALE GENOMIC DNA]</scope>
    <source>
        <strain evidence="2 3">PLY_AMNH</strain>
    </source>
</reference>
<organism evidence="2 3">
    <name type="scientific">Cymbomonas tetramitiformis</name>
    <dbReference type="NCBI Taxonomy" id="36881"/>
    <lineage>
        <taxon>Eukaryota</taxon>
        <taxon>Viridiplantae</taxon>
        <taxon>Chlorophyta</taxon>
        <taxon>Pyramimonadophyceae</taxon>
        <taxon>Pyramimonadales</taxon>
        <taxon>Pyramimonadaceae</taxon>
        <taxon>Cymbomonas</taxon>
    </lineage>
</organism>
<keyword evidence="3" id="KW-1185">Reference proteome</keyword>